<proteinExistence type="predicted"/>
<evidence type="ECO:0000313" key="4">
    <source>
        <dbReference type="Proteomes" id="UP000663868"/>
    </source>
</evidence>
<keyword evidence="2" id="KW-0472">Membrane</keyword>
<evidence type="ECO:0000313" key="3">
    <source>
        <dbReference type="EMBL" id="CAF4302676.1"/>
    </source>
</evidence>
<keyword evidence="2" id="KW-0812">Transmembrane</keyword>
<evidence type="ECO:0000256" key="1">
    <source>
        <dbReference type="ARBA" id="ARBA00022448"/>
    </source>
</evidence>
<keyword evidence="1" id="KW-0813">Transport</keyword>
<dbReference type="Gene3D" id="1.10.4160.10">
    <property type="entry name" value="Hydantoin permease"/>
    <property type="match status" value="1"/>
</dbReference>
<dbReference type="GO" id="GO:0005886">
    <property type="term" value="C:plasma membrane"/>
    <property type="evidence" value="ECO:0007669"/>
    <property type="project" value="TreeGrafter"/>
</dbReference>
<feature type="transmembrane region" description="Helical" evidence="2">
    <location>
        <begin position="107"/>
        <end position="129"/>
    </location>
</feature>
<name>A0A820I0E1_9BILA</name>
<dbReference type="EMBL" id="CAJOBB010014296">
    <property type="protein sequence ID" value="CAF4302676.1"/>
    <property type="molecule type" value="Genomic_DNA"/>
</dbReference>
<keyword evidence="2" id="KW-1133">Transmembrane helix</keyword>
<dbReference type="InterPro" id="IPR026030">
    <property type="entry name" value="Pur-cyt_permease_Fcy2/21/22"/>
</dbReference>
<sequence>YVLMAIFAANNFNESLTSFISLSLYFYGIFTVIVFEDHLIFRCCSFKNYNFNIWDSRKKLPISLAAVLSSFVGIVGIVLGMSQTWFIGPVAKAIANGSGEQGADVGFIFGFIFAGVAFPLFRFIELYFIRR</sequence>
<dbReference type="GO" id="GO:0022857">
    <property type="term" value="F:transmembrane transporter activity"/>
    <property type="evidence" value="ECO:0007669"/>
    <property type="project" value="InterPro"/>
</dbReference>
<dbReference type="AlphaFoldDB" id="A0A820I0E1"/>
<dbReference type="PANTHER" id="PTHR31806:SF1">
    <property type="entry name" value="PURINE-CYTOSINE PERMEASE FCY2-RELATED"/>
    <property type="match status" value="1"/>
</dbReference>
<evidence type="ECO:0000256" key="2">
    <source>
        <dbReference type="SAM" id="Phobius"/>
    </source>
</evidence>
<accession>A0A820I0E1</accession>
<organism evidence="3 4">
    <name type="scientific">Adineta steineri</name>
    <dbReference type="NCBI Taxonomy" id="433720"/>
    <lineage>
        <taxon>Eukaryota</taxon>
        <taxon>Metazoa</taxon>
        <taxon>Spiralia</taxon>
        <taxon>Gnathifera</taxon>
        <taxon>Rotifera</taxon>
        <taxon>Eurotatoria</taxon>
        <taxon>Bdelloidea</taxon>
        <taxon>Adinetida</taxon>
        <taxon>Adinetidae</taxon>
        <taxon>Adineta</taxon>
    </lineage>
</organism>
<protein>
    <submittedName>
        <fullName evidence="3">Uncharacterized protein</fullName>
    </submittedName>
</protein>
<comment type="caution">
    <text evidence="3">The sequence shown here is derived from an EMBL/GenBank/DDBJ whole genome shotgun (WGS) entry which is preliminary data.</text>
</comment>
<feature type="transmembrane region" description="Helical" evidence="2">
    <location>
        <begin position="62"/>
        <end position="87"/>
    </location>
</feature>
<dbReference type="PANTHER" id="PTHR31806">
    <property type="entry name" value="PURINE-CYTOSINE PERMEASE FCY2-RELATED"/>
    <property type="match status" value="1"/>
</dbReference>
<gene>
    <name evidence="3" type="ORF">KXQ929_LOCUS45620</name>
</gene>
<reference evidence="3" key="1">
    <citation type="submission" date="2021-02" db="EMBL/GenBank/DDBJ databases">
        <authorList>
            <person name="Nowell W R."/>
        </authorList>
    </citation>
    <scope>NUCLEOTIDE SEQUENCE</scope>
</reference>
<feature type="transmembrane region" description="Helical" evidence="2">
    <location>
        <begin position="20"/>
        <end position="41"/>
    </location>
</feature>
<feature type="non-terminal residue" evidence="3">
    <location>
        <position position="1"/>
    </location>
</feature>
<dbReference type="Proteomes" id="UP000663868">
    <property type="component" value="Unassembled WGS sequence"/>
</dbReference>